<dbReference type="FunFam" id="3.40.50.970:FF:000129">
    <property type="entry name" value="Transketolase"/>
    <property type="match status" value="1"/>
</dbReference>
<dbReference type="GO" id="GO:0008661">
    <property type="term" value="F:1-deoxy-D-xylulose-5-phosphate synthase activity"/>
    <property type="evidence" value="ECO:0007669"/>
    <property type="project" value="UniProtKB-EC"/>
</dbReference>
<feature type="domain" description="Transketolase-like pyrimidine-binding" evidence="4">
    <location>
        <begin position="35"/>
        <end position="200"/>
    </location>
</feature>
<dbReference type="OrthoDB" id="8732661at2"/>
<organism evidence="5 6">
    <name type="scientific">Aquimixticola soesokkakensis</name>
    <dbReference type="NCBI Taxonomy" id="1519096"/>
    <lineage>
        <taxon>Bacteria</taxon>
        <taxon>Pseudomonadati</taxon>
        <taxon>Pseudomonadota</taxon>
        <taxon>Alphaproteobacteria</taxon>
        <taxon>Rhodobacterales</taxon>
        <taxon>Paracoccaceae</taxon>
        <taxon>Aquimixticola</taxon>
    </lineage>
</organism>
<comment type="cofactor">
    <cofactor evidence="1">
        <name>thiamine diphosphate</name>
        <dbReference type="ChEBI" id="CHEBI:58937"/>
    </cofactor>
</comment>
<dbReference type="InterPro" id="IPR033248">
    <property type="entry name" value="Transketolase_C"/>
</dbReference>
<dbReference type="InterPro" id="IPR051157">
    <property type="entry name" value="PDH/Transketolase"/>
</dbReference>
<dbReference type="PANTHER" id="PTHR43825">
    <property type="entry name" value="PYRUVATE DEHYDROGENASE E1 COMPONENT"/>
    <property type="match status" value="1"/>
</dbReference>
<dbReference type="RefSeq" id="WP_085837678.1">
    <property type="nucleotide sequence ID" value="NZ_FWFS01000011.1"/>
</dbReference>
<dbReference type="EC" id="2.2.1.7" evidence="5"/>
<dbReference type="AlphaFoldDB" id="A0A1Y5TG38"/>
<protein>
    <submittedName>
        <fullName evidence="5">1-deoxy-D-xylulose-5-phosphate synthase</fullName>
        <ecNumber evidence="5">2.2.1.7</ecNumber>
    </submittedName>
</protein>
<gene>
    <name evidence="5" type="primary">dxs_2</name>
    <name evidence="5" type="ORF">AQS8620_02867</name>
</gene>
<dbReference type="Pfam" id="PF02780">
    <property type="entry name" value="Transketolase_C"/>
    <property type="match status" value="1"/>
</dbReference>
<name>A0A1Y5TG38_9RHOB</name>
<evidence type="ECO:0000256" key="3">
    <source>
        <dbReference type="ARBA" id="ARBA00023052"/>
    </source>
</evidence>
<dbReference type="Proteomes" id="UP000193862">
    <property type="component" value="Unassembled WGS sequence"/>
</dbReference>
<reference evidence="5 6" key="1">
    <citation type="submission" date="2017-03" db="EMBL/GenBank/DDBJ databases">
        <authorList>
            <person name="Afonso C.L."/>
            <person name="Miller P.J."/>
            <person name="Scott M.A."/>
            <person name="Spackman E."/>
            <person name="Goraichik I."/>
            <person name="Dimitrov K.M."/>
            <person name="Suarez D.L."/>
            <person name="Swayne D.E."/>
        </authorList>
    </citation>
    <scope>NUCLEOTIDE SEQUENCE [LARGE SCALE GENOMIC DNA]</scope>
    <source>
        <strain evidence="5 6">CECT 8620</strain>
    </source>
</reference>
<dbReference type="Gene3D" id="3.40.50.920">
    <property type="match status" value="1"/>
</dbReference>
<evidence type="ECO:0000313" key="6">
    <source>
        <dbReference type="Proteomes" id="UP000193862"/>
    </source>
</evidence>
<evidence type="ECO:0000256" key="2">
    <source>
        <dbReference type="ARBA" id="ARBA00007131"/>
    </source>
</evidence>
<accession>A0A1Y5TG38</accession>
<dbReference type="SUPFAM" id="SSF52518">
    <property type="entry name" value="Thiamin diphosphate-binding fold (THDP-binding)"/>
    <property type="match status" value="1"/>
</dbReference>
<dbReference type="Pfam" id="PF02779">
    <property type="entry name" value="Transket_pyr"/>
    <property type="match status" value="1"/>
</dbReference>
<keyword evidence="3" id="KW-0786">Thiamine pyrophosphate</keyword>
<dbReference type="PANTHER" id="PTHR43825:SF1">
    <property type="entry name" value="TRANSKETOLASE-LIKE PYRIMIDINE-BINDING DOMAIN-CONTAINING PROTEIN"/>
    <property type="match status" value="1"/>
</dbReference>
<dbReference type="Gene3D" id="3.40.50.970">
    <property type="match status" value="1"/>
</dbReference>
<evidence type="ECO:0000256" key="1">
    <source>
        <dbReference type="ARBA" id="ARBA00001964"/>
    </source>
</evidence>
<evidence type="ECO:0000259" key="4">
    <source>
        <dbReference type="SMART" id="SM00861"/>
    </source>
</evidence>
<dbReference type="InterPro" id="IPR029061">
    <property type="entry name" value="THDP-binding"/>
</dbReference>
<dbReference type="SUPFAM" id="SSF52922">
    <property type="entry name" value="TK C-terminal domain-like"/>
    <property type="match status" value="1"/>
</dbReference>
<dbReference type="SMART" id="SM00861">
    <property type="entry name" value="Transket_pyr"/>
    <property type="match status" value="1"/>
</dbReference>
<dbReference type="CDD" id="cd07033">
    <property type="entry name" value="TPP_PYR_DXS_TK_like"/>
    <property type="match status" value="1"/>
</dbReference>
<dbReference type="EMBL" id="FWFS01000011">
    <property type="protein sequence ID" value="SLN62926.1"/>
    <property type="molecule type" value="Genomic_DNA"/>
</dbReference>
<comment type="similarity">
    <text evidence="2">Belongs to the transketolase family.</text>
</comment>
<sequence>MTALARARKYEPRKVPEVKVATSAMIASLAAEGYDTVSAPFGHALNAAAKDDPRIVGLSADLAKYTDLHIFAQENPDRFYQMGMAEQLLMSAAAGLAHEGFIPFATTYSVFASRRAYDFICMAIAEENLPVKIVCGLPGLTTGYGPSHQASEDLAIFRGLPNLTIIDPCDAADVTQMVPAMIAHDGPVYARLLRGKVANVIPRYKPDYRFELGRAQMIREGGDVLVVSSGIMTMRALDAAERLAKDGVDVAVLHCPTIKPLDSETILREAGKGRLLVTAENHTVVGGLGEAVAGTLLRAGVTPTFRQIGLPDQFLEAGALPTLHDMYGLSTEKVADQIKSWL</sequence>
<keyword evidence="6" id="KW-1185">Reference proteome</keyword>
<keyword evidence="5" id="KW-0808">Transferase</keyword>
<dbReference type="InterPro" id="IPR009014">
    <property type="entry name" value="Transketo_C/PFOR_II"/>
</dbReference>
<evidence type="ECO:0000313" key="5">
    <source>
        <dbReference type="EMBL" id="SLN62926.1"/>
    </source>
</evidence>
<dbReference type="InterPro" id="IPR005475">
    <property type="entry name" value="Transketolase-like_Pyr-bd"/>
</dbReference>
<proteinExistence type="inferred from homology"/>